<keyword evidence="1" id="KW-0812">Transmembrane</keyword>
<dbReference type="KEGG" id="aup:AsAng_0049010"/>
<keyword evidence="1" id="KW-0472">Membrane</keyword>
<evidence type="ECO:0000313" key="2">
    <source>
        <dbReference type="EMBL" id="BDS14129.1"/>
    </source>
</evidence>
<keyword evidence="3" id="KW-1185">Reference proteome</keyword>
<dbReference type="EMBL" id="AP026867">
    <property type="protein sequence ID" value="BDS14129.1"/>
    <property type="molecule type" value="Genomic_DNA"/>
</dbReference>
<accession>A0A915YJ43</accession>
<keyword evidence="1" id="KW-1133">Transmembrane helix</keyword>
<feature type="transmembrane region" description="Helical" evidence="1">
    <location>
        <begin position="146"/>
        <end position="165"/>
    </location>
</feature>
<dbReference type="AlphaFoldDB" id="A0A915YJ43"/>
<sequence length="221" mass="26073">MSIKYSEPSRIFRDFRSIPYSDYYYLIRFYEQYDQDIDYLPFNEGLIMSYYYANALFETQEYDTHIEIANYILEQSIIHNVRYIDGEDVYMTMLYKKTYAHLKLGDIEMAKKLAIQLVRLDHHHFLYQATLRQCFLETRPTWIRPLLTLSAMTTLMASIITIVFSSFDTYLPVKAIMIPYSLLFLAGIGLVTTAVAYCKYIIVPTKKILTQAKIDQTTKEN</sequence>
<evidence type="ECO:0000313" key="3">
    <source>
        <dbReference type="Proteomes" id="UP001060919"/>
    </source>
</evidence>
<protein>
    <submittedName>
        <fullName evidence="2">Uncharacterized protein</fullName>
    </submittedName>
</protein>
<dbReference type="Proteomes" id="UP001060919">
    <property type="component" value="Chromosome"/>
</dbReference>
<feature type="transmembrane region" description="Helical" evidence="1">
    <location>
        <begin position="177"/>
        <end position="198"/>
    </location>
</feature>
<gene>
    <name evidence="2" type="ORF">AsAng_0049010</name>
</gene>
<reference evidence="2" key="1">
    <citation type="submission" date="2022-09" db="EMBL/GenBank/DDBJ databases">
        <title>Aureispira anguillicida sp. nov., isolated from Leptocephalus of Japanese eel Anguilla japonica.</title>
        <authorList>
            <person name="Yuasa K."/>
            <person name="Mekata T."/>
            <person name="Ikunari K."/>
        </authorList>
    </citation>
    <scope>NUCLEOTIDE SEQUENCE</scope>
    <source>
        <strain evidence="2">EL160426</strain>
    </source>
</reference>
<evidence type="ECO:0000256" key="1">
    <source>
        <dbReference type="SAM" id="Phobius"/>
    </source>
</evidence>
<dbReference type="RefSeq" id="WP_264789361.1">
    <property type="nucleotide sequence ID" value="NZ_AP026867.1"/>
</dbReference>
<organism evidence="2 3">
    <name type="scientific">Aureispira anguillae</name>
    <dbReference type="NCBI Taxonomy" id="2864201"/>
    <lineage>
        <taxon>Bacteria</taxon>
        <taxon>Pseudomonadati</taxon>
        <taxon>Bacteroidota</taxon>
        <taxon>Saprospiria</taxon>
        <taxon>Saprospirales</taxon>
        <taxon>Saprospiraceae</taxon>
        <taxon>Aureispira</taxon>
    </lineage>
</organism>
<proteinExistence type="predicted"/>
<name>A0A915YJ43_9BACT</name>